<dbReference type="FunCoup" id="A0A540VD27">
    <property type="interactions" value="52"/>
</dbReference>
<gene>
    <name evidence="1" type="ORF">FKZ61_15560</name>
</gene>
<dbReference type="Gene3D" id="3.40.50.10320">
    <property type="entry name" value="LmbE-like"/>
    <property type="match status" value="1"/>
</dbReference>
<dbReference type="InterPro" id="IPR024078">
    <property type="entry name" value="LmbE-like_dom_sf"/>
</dbReference>
<dbReference type="Pfam" id="PF02585">
    <property type="entry name" value="PIG-L"/>
    <property type="match status" value="1"/>
</dbReference>
<comment type="caution">
    <text evidence="1">The sequence shown here is derived from an EMBL/GenBank/DDBJ whole genome shotgun (WGS) entry which is preliminary data.</text>
</comment>
<sequence length="244" mass="28073">MAESALGKPDWSNVQRALVIMAHPDDPDFTCAGTVIQMARQGIEVTYMILTNGDKGNHNPEITRNQLIAMRKIEQRNAAQLCGVKQVLFMGEEDGFLRPTRSIRKRVTREIRRIRPELIICPHPDRYLVGEGYINHPDHRNAGLVALEAIFPAADNPMFYPDMADEGYLPHKISQLYVVGHEQPNVEIDITDDINQKIQAILCHTSQIANPEEAPQRWRERWGETQPDGSVRYFERFRVMRFDR</sequence>
<organism evidence="1 2">
    <name type="scientific">Litorilinea aerophila</name>
    <dbReference type="NCBI Taxonomy" id="1204385"/>
    <lineage>
        <taxon>Bacteria</taxon>
        <taxon>Bacillati</taxon>
        <taxon>Chloroflexota</taxon>
        <taxon>Caldilineae</taxon>
        <taxon>Caldilineales</taxon>
        <taxon>Caldilineaceae</taxon>
        <taxon>Litorilinea</taxon>
    </lineage>
</organism>
<dbReference type="AlphaFoldDB" id="A0A540VD27"/>
<protein>
    <submittedName>
        <fullName evidence="1">PIG-L family deacetylase</fullName>
    </submittedName>
</protein>
<dbReference type="SUPFAM" id="SSF102588">
    <property type="entry name" value="LmbE-like"/>
    <property type="match status" value="1"/>
</dbReference>
<proteinExistence type="predicted"/>
<reference evidence="1 2" key="1">
    <citation type="submission" date="2019-06" db="EMBL/GenBank/DDBJ databases">
        <title>Genome sequence of Litorilinea aerophila BAA-2444.</title>
        <authorList>
            <person name="Maclea K.S."/>
            <person name="Maurais E.G."/>
            <person name="Iannazzi L.C."/>
        </authorList>
    </citation>
    <scope>NUCLEOTIDE SEQUENCE [LARGE SCALE GENOMIC DNA]</scope>
    <source>
        <strain evidence="1 2">ATCC BAA-2444</strain>
    </source>
</reference>
<dbReference type="InParanoid" id="A0A540VD27"/>
<dbReference type="OrthoDB" id="9815144at2"/>
<evidence type="ECO:0000313" key="2">
    <source>
        <dbReference type="Proteomes" id="UP000317371"/>
    </source>
</evidence>
<dbReference type="GO" id="GO:0016811">
    <property type="term" value="F:hydrolase activity, acting on carbon-nitrogen (but not peptide) bonds, in linear amides"/>
    <property type="evidence" value="ECO:0007669"/>
    <property type="project" value="TreeGrafter"/>
</dbReference>
<dbReference type="Proteomes" id="UP000317371">
    <property type="component" value="Unassembled WGS sequence"/>
</dbReference>
<dbReference type="RefSeq" id="WP_141611068.1">
    <property type="nucleotide sequence ID" value="NZ_VIGC02000021.1"/>
</dbReference>
<name>A0A540VD27_9CHLR</name>
<dbReference type="PANTHER" id="PTHR12993">
    <property type="entry name" value="N-ACETYLGLUCOSAMINYL-PHOSPHATIDYLINOSITOL DE-N-ACETYLASE-RELATED"/>
    <property type="match status" value="1"/>
</dbReference>
<dbReference type="EMBL" id="VIGC01000021">
    <property type="protein sequence ID" value="TQE94676.1"/>
    <property type="molecule type" value="Genomic_DNA"/>
</dbReference>
<evidence type="ECO:0000313" key="1">
    <source>
        <dbReference type="EMBL" id="TQE94676.1"/>
    </source>
</evidence>
<keyword evidence="2" id="KW-1185">Reference proteome</keyword>
<dbReference type="PANTHER" id="PTHR12993:SF28">
    <property type="entry name" value="LMBE FAMILY PROTEIN"/>
    <property type="match status" value="1"/>
</dbReference>
<accession>A0A540VD27</accession>
<dbReference type="InterPro" id="IPR003737">
    <property type="entry name" value="GlcNAc_PI_deacetylase-related"/>
</dbReference>